<sequence>MSAGNIKKSRRTVFVSESNRRIGLATPGSIERLKYLEALVNELCVTKSINCKQQIVANLGNFAHDPRNCSQLLSLDIPSIFLEIVREHLHITKTSGLYFSTTFLFHLRITL</sequence>
<proteinExistence type="predicted"/>
<dbReference type="WBParaSite" id="MCU_002036-RA">
    <property type="protein sequence ID" value="MCU_002036-RA"/>
    <property type="gene ID" value="MCU_002036"/>
</dbReference>
<dbReference type="PANTHER" id="PTHR46263">
    <property type="entry name" value="ARMADILLO REPEAT-CONTAINING PROTEIN 7"/>
    <property type="match status" value="1"/>
</dbReference>
<organism evidence="1">
    <name type="scientific">Mesocestoides corti</name>
    <name type="common">Flatworm</name>
    <dbReference type="NCBI Taxonomy" id="53468"/>
    <lineage>
        <taxon>Eukaryota</taxon>
        <taxon>Metazoa</taxon>
        <taxon>Spiralia</taxon>
        <taxon>Lophotrochozoa</taxon>
        <taxon>Platyhelminthes</taxon>
        <taxon>Cestoda</taxon>
        <taxon>Eucestoda</taxon>
        <taxon>Cyclophyllidea</taxon>
        <taxon>Mesocestoididae</taxon>
        <taxon>Mesocestoides</taxon>
    </lineage>
</organism>
<accession>A0A5K3EQW6</accession>
<reference evidence="1" key="1">
    <citation type="submission" date="2019-11" db="UniProtKB">
        <authorList>
            <consortium name="WormBaseParasite"/>
        </authorList>
    </citation>
    <scope>IDENTIFICATION</scope>
</reference>
<evidence type="ECO:0000313" key="1">
    <source>
        <dbReference type="WBParaSite" id="MCU_002036-RA"/>
    </source>
</evidence>
<dbReference type="InterPro" id="IPR042462">
    <property type="entry name" value="ARMC7"/>
</dbReference>
<name>A0A5K3EQW6_MESCO</name>
<protein>
    <submittedName>
        <fullName evidence="1">Protoheme IX farnesyltransferase, mitochondrial</fullName>
    </submittedName>
</protein>
<dbReference type="PANTHER" id="PTHR46263:SF1">
    <property type="entry name" value="ARMADILLO REPEAT-CONTAINING PROTEIN 7"/>
    <property type="match status" value="1"/>
</dbReference>
<dbReference type="AlphaFoldDB" id="A0A5K3EQW6"/>